<sequence length="115" mass="11965">MLILVALPGSISTYMPSRILELILIFSGSGRKSISLDVQLHGNGRLTHSSSSYGGGGQGQGQGQGLGHGIGVGLAKSAASCGQDGMPGLIYLPSILLRWKHSPCPRRLTEPEALQ</sequence>
<evidence type="ECO:0000313" key="1">
    <source>
        <dbReference type="EMBL" id="DAA04374.1"/>
    </source>
</evidence>
<name>Q6IJ47_DROME</name>
<protein>
    <submittedName>
        <fullName evidence="1">HDC15931</fullName>
    </submittedName>
</protein>
<accession>Q6IJ47</accession>
<organism evidence="1">
    <name type="scientific">Drosophila melanogaster</name>
    <name type="common">Fruit fly</name>
    <dbReference type="NCBI Taxonomy" id="7227"/>
    <lineage>
        <taxon>Eukaryota</taxon>
        <taxon>Metazoa</taxon>
        <taxon>Ecdysozoa</taxon>
        <taxon>Arthropoda</taxon>
        <taxon>Hexapoda</taxon>
        <taxon>Insecta</taxon>
        <taxon>Pterygota</taxon>
        <taxon>Neoptera</taxon>
        <taxon>Endopterygota</taxon>
        <taxon>Diptera</taxon>
        <taxon>Brachycera</taxon>
        <taxon>Muscomorpha</taxon>
        <taxon>Ephydroidea</taxon>
        <taxon>Drosophilidae</taxon>
        <taxon>Drosophila</taxon>
        <taxon>Sophophora</taxon>
    </lineage>
</organism>
<gene>
    <name evidence="1" type="ORF">HDC15931</name>
</gene>
<dbReference type="EMBL" id="BK002869">
    <property type="protein sequence ID" value="DAA04374.1"/>
    <property type="molecule type" value="Genomic_DNA"/>
</dbReference>
<proteinExistence type="predicted"/>
<reference evidence="1" key="1">
    <citation type="journal article" date="2003" name="Genome Biol.">
        <title>An integrated gene annotation and transcriptional profiling approach towards the full gene content of the Drosophila genome.</title>
        <authorList>
            <person name="Hild M."/>
            <person name="Beckmann B."/>
            <person name="Haas S.A."/>
            <person name="Koch B."/>
            <person name="Solovyev V."/>
            <person name="Busold C."/>
            <person name="Fellenberg K."/>
            <person name="Boutros M."/>
            <person name="Vingron M."/>
            <person name="Sauer F."/>
            <person name="Hoheisel J.D."/>
            <person name="Paro R."/>
        </authorList>
    </citation>
    <scope>NUCLEOTIDE SEQUENCE</scope>
</reference>
<dbReference type="AlphaFoldDB" id="Q6IJ47"/>